<keyword evidence="1" id="KW-0472">Membrane</keyword>
<dbReference type="OrthoDB" id="516137at2"/>
<dbReference type="RefSeq" id="WP_124147828.1">
    <property type="nucleotide sequence ID" value="NZ_CAWOKI010000321.1"/>
</dbReference>
<accession>A0A3N6P6D6</accession>
<organism evidence="2 3">
    <name type="scientific">Okeania hirsuta</name>
    <dbReference type="NCBI Taxonomy" id="1458930"/>
    <lineage>
        <taxon>Bacteria</taxon>
        <taxon>Bacillati</taxon>
        <taxon>Cyanobacteriota</taxon>
        <taxon>Cyanophyceae</taxon>
        <taxon>Oscillatoriophycideae</taxon>
        <taxon>Oscillatoriales</taxon>
        <taxon>Microcoleaceae</taxon>
        <taxon>Okeania</taxon>
    </lineage>
</organism>
<feature type="transmembrane region" description="Helical" evidence="1">
    <location>
        <begin position="21"/>
        <end position="41"/>
    </location>
</feature>
<sequence length="47" mass="5244">METQDQKLGFTKFAETWNGRLAMLGFIIGVATEYFTGQSILSQLGLM</sequence>
<dbReference type="Gene3D" id="1.10.3460.10">
    <property type="entry name" value="Chlorophyll a/b binding protein domain"/>
    <property type="match status" value="1"/>
</dbReference>
<evidence type="ECO:0000313" key="3">
    <source>
        <dbReference type="Proteomes" id="UP000269154"/>
    </source>
</evidence>
<name>A0A3N6P6D6_9CYAN</name>
<protein>
    <submittedName>
        <fullName evidence="2">High light inducible protein</fullName>
    </submittedName>
</protein>
<keyword evidence="1" id="KW-0812">Transmembrane</keyword>
<comment type="caution">
    <text evidence="2">The sequence shown here is derived from an EMBL/GenBank/DDBJ whole genome shotgun (WGS) entry which is preliminary data.</text>
</comment>
<dbReference type="Proteomes" id="UP000269154">
    <property type="component" value="Unassembled WGS sequence"/>
</dbReference>
<reference evidence="2 3" key="1">
    <citation type="journal article" date="2018" name="ACS Chem. Biol.">
        <title>Ketoreductase domain dysfunction expands chemodiversity: malyngamide biosynthesis in the cyanobacterium Okeania hirsuta.</title>
        <authorList>
            <person name="Moss N.A."/>
            <person name="Leao T."/>
            <person name="Rankin M."/>
            <person name="McCullough T.M."/>
            <person name="Qu P."/>
            <person name="Korobeynikov A."/>
            <person name="Smith J.L."/>
            <person name="Gerwick L."/>
            <person name="Gerwick W.H."/>
        </authorList>
    </citation>
    <scope>NUCLEOTIDE SEQUENCE [LARGE SCALE GENOMIC DNA]</scope>
    <source>
        <strain evidence="2 3">PAB10Feb10-1</strain>
    </source>
</reference>
<evidence type="ECO:0000256" key="1">
    <source>
        <dbReference type="SAM" id="Phobius"/>
    </source>
</evidence>
<keyword evidence="1" id="KW-1133">Transmembrane helix</keyword>
<dbReference type="SUPFAM" id="SSF103511">
    <property type="entry name" value="Chlorophyll a-b binding protein"/>
    <property type="match status" value="1"/>
</dbReference>
<dbReference type="AlphaFoldDB" id="A0A3N6P6D6"/>
<gene>
    <name evidence="2" type="ORF">D5R40_20070</name>
</gene>
<keyword evidence="3" id="KW-1185">Reference proteome</keyword>
<dbReference type="EMBL" id="RCBY01000126">
    <property type="protein sequence ID" value="RQH35574.1"/>
    <property type="molecule type" value="Genomic_DNA"/>
</dbReference>
<proteinExistence type="predicted"/>
<evidence type="ECO:0000313" key="2">
    <source>
        <dbReference type="EMBL" id="RQH35574.1"/>
    </source>
</evidence>